<proteinExistence type="predicted"/>
<accession>A0A6J7X4P5</accession>
<organism evidence="2">
    <name type="scientific">uncultured Caudovirales phage</name>
    <dbReference type="NCBI Taxonomy" id="2100421"/>
    <lineage>
        <taxon>Viruses</taxon>
        <taxon>Duplodnaviria</taxon>
        <taxon>Heunggongvirae</taxon>
        <taxon>Uroviricota</taxon>
        <taxon>Caudoviricetes</taxon>
        <taxon>Peduoviridae</taxon>
        <taxon>Maltschvirus</taxon>
        <taxon>Maltschvirus maltsch</taxon>
    </lineage>
</organism>
<dbReference type="PROSITE" id="PS51257">
    <property type="entry name" value="PROKAR_LIPOPROTEIN"/>
    <property type="match status" value="1"/>
</dbReference>
<evidence type="ECO:0000256" key="1">
    <source>
        <dbReference type="SAM" id="Phobius"/>
    </source>
</evidence>
<dbReference type="EMBL" id="LR798349">
    <property type="protein sequence ID" value="CAB5225837.1"/>
    <property type="molecule type" value="Genomic_DNA"/>
</dbReference>
<gene>
    <name evidence="2" type="ORF">UFOVP754_7</name>
</gene>
<reference evidence="2" key="1">
    <citation type="submission" date="2020-05" db="EMBL/GenBank/DDBJ databases">
        <authorList>
            <person name="Chiriac C."/>
            <person name="Salcher M."/>
            <person name="Ghai R."/>
            <person name="Kavagutti S V."/>
        </authorList>
    </citation>
    <scope>NUCLEOTIDE SEQUENCE</scope>
</reference>
<keyword evidence="1" id="KW-0472">Membrane</keyword>
<sequence>MTDTQKQFKNAFKAMAILIAFFAAIAFFTSCTKTEVIEKNIIQEPDKPNDLVYFTRLSNSNQPRFNRSYRYHANMSSPKDSLFYYTSFWAYTDTQVYLKWVPVVSHEIANLPVNVIISRKPPKDGEEPK</sequence>
<name>A0A6J7X4P5_9CAUD</name>
<feature type="transmembrane region" description="Helical" evidence="1">
    <location>
        <begin position="12"/>
        <end position="30"/>
    </location>
</feature>
<evidence type="ECO:0008006" key="3">
    <source>
        <dbReference type="Google" id="ProtNLM"/>
    </source>
</evidence>
<keyword evidence="1" id="KW-0812">Transmembrane</keyword>
<evidence type="ECO:0000313" key="2">
    <source>
        <dbReference type="EMBL" id="CAB5225837.1"/>
    </source>
</evidence>
<protein>
    <recommendedName>
        <fullName evidence="3">Lipoprotein</fullName>
    </recommendedName>
</protein>
<keyword evidence="1" id="KW-1133">Transmembrane helix</keyword>